<organism evidence="2 3">
    <name type="scientific">Knufia peltigerae</name>
    <dbReference type="NCBI Taxonomy" id="1002370"/>
    <lineage>
        <taxon>Eukaryota</taxon>
        <taxon>Fungi</taxon>
        <taxon>Dikarya</taxon>
        <taxon>Ascomycota</taxon>
        <taxon>Pezizomycotina</taxon>
        <taxon>Eurotiomycetes</taxon>
        <taxon>Chaetothyriomycetidae</taxon>
        <taxon>Chaetothyriales</taxon>
        <taxon>Trichomeriaceae</taxon>
        <taxon>Knufia</taxon>
    </lineage>
</organism>
<comment type="caution">
    <text evidence="2">The sequence shown here is derived from an EMBL/GenBank/DDBJ whole genome shotgun (WGS) entry which is preliminary data.</text>
</comment>
<sequence>MGTEYSPACCSTPAAVVEEYTPRGSFLDVNGFQIYRTGPLTAKKAIIHVYDIFGYTNQTFRGADILSTQGKEPYLVLMPDIIGSHKAAKLEWFELGADKQPLHDLIADVTSKEKMGLIAQVVDMLQSDPNYAHVQRWAGAGFCWGAKGLSLIAANLGKPRLDVLALTSPSRLDPEDAKSITIPTMVLDSQGEEEQTIRDFVANLTGVKYRERFDEIHGWMSARAKLDLERPRKEYERGYELMLDFLQKHL</sequence>
<accession>A0AA38YF33</accession>
<gene>
    <name evidence="2" type="ORF">H2204_000010</name>
</gene>
<name>A0AA38YF33_9EURO</name>
<keyword evidence="3" id="KW-1185">Reference proteome</keyword>
<feature type="domain" description="Dienelactone hydrolase" evidence="1">
    <location>
        <begin position="36"/>
        <end position="198"/>
    </location>
</feature>
<dbReference type="Pfam" id="PF01738">
    <property type="entry name" value="DLH"/>
    <property type="match status" value="1"/>
</dbReference>
<dbReference type="PANTHER" id="PTHR47668:SF1">
    <property type="entry name" value="DIENELACTONE HYDROLASE DOMAIN-CONTAINING PROTEIN-RELATED"/>
    <property type="match status" value="1"/>
</dbReference>
<dbReference type="PANTHER" id="PTHR47668">
    <property type="entry name" value="DIENELACTONE HYDROLASE FAMILY PROTEIN (AFU_ORTHOLOGUE AFUA_6G01940)"/>
    <property type="match status" value="1"/>
</dbReference>
<evidence type="ECO:0000313" key="2">
    <source>
        <dbReference type="EMBL" id="KAJ9647382.1"/>
    </source>
</evidence>
<evidence type="ECO:0000259" key="1">
    <source>
        <dbReference type="Pfam" id="PF01738"/>
    </source>
</evidence>
<evidence type="ECO:0000313" key="3">
    <source>
        <dbReference type="Proteomes" id="UP001172681"/>
    </source>
</evidence>
<dbReference type="GO" id="GO:0016787">
    <property type="term" value="F:hydrolase activity"/>
    <property type="evidence" value="ECO:0007669"/>
    <property type="project" value="InterPro"/>
</dbReference>
<dbReference type="SUPFAM" id="SSF53474">
    <property type="entry name" value="alpha/beta-Hydrolases"/>
    <property type="match status" value="1"/>
</dbReference>
<dbReference type="Gene3D" id="3.40.50.1820">
    <property type="entry name" value="alpha/beta hydrolase"/>
    <property type="match status" value="1"/>
</dbReference>
<dbReference type="InterPro" id="IPR029058">
    <property type="entry name" value="AB_hydrolase_fold"/>
</dbReference>
<dbReference type="EMBL" id="JAPDRN010000001">
    <property type="protein sequence ID" value="KAJ9647382.1"/>
    <property type="molecule type" value="Genomic_DNA"/>
</dbReference>
<protein>
    <recommendedName>
        <fullName evidence="1">Dienelactone hydrolase domain-containing protein</fullName>
    </recommendedName>
</protein>
<dbReference type="AlphaFoldDB" id="A0AA38YF33"/>
<dbReference type="Proteomes" id="UP001172681">
    <property type="component" value="Unassembled WGS sequence"/>
</dbReference>
<proteinExistence type="predicted"/>
<dbReference type="InterPro" id="IPR002925">
    <property type="entry name" value="Dienelactn_hydro"/>
</dbReference>
<reference evidence="2" key="1">
    <citation type="submission" date="2022-10" db="EMBL/GenBank/DDBJ databases">
        <title>Culturing micro-colonial fungi from biological soil crusts in the Mojave desert and describing Neophaeococcomyces mojavensis, and introducing the new genera and species Taxawa tesnikishii.</title>
        <authorList>
            <person name="Kurbessoian T."/>
            <person name="Stajich J.E."/>
        </authorList>
    </citation>
    <scope>NUCLEOTIDE SEQUENCE</scope>
    <source>
        <strain evidence="2">TK_35</strain>
    </source>
</reference>